<comment type="function">
    <text evidence="1 11">Catalyzes the reversible adenylation of nicotinate mononucleotide (NaMN) to nicotinic acid adenine dinucleotide (NaAD).</text>
</comment>
<dbReference type="UniPathway" id="UPA00253">
    <property type="reaction ID" value="UER00332"/>
</dbReference>
<keyword evidence="4 11" id="KW-0662">Pyridine nucleotide biosynthesis</keyword>
<dbReference type="Pfam" id="PF01467">
    <property type="entry name" value="CTP_transf_like"/>
    <property type="match status" value="1"/>
</dbReference>
<dbReference type="PANTHER" id="PTHR39321:SF3">
    <property type="entry name" value="PHOSPHOPANTETHEINE ADENYLYLTRANSFERASE"/>
    <property type="match status" value="1"/>
</dbReference>
<evidence type="ECO:0000313" key="13">
    <source>
        <dbReference type="EMBL" id="CCK81279.1"/>
    </source>
</evidence>
<dbReference type="Gene3D" id="3.40.50.620">
    <property type="entry name" value="HUPs"/>
    <property type="match status" value="1"/>
</dbReference>
<sequence>MKVGLFGGTFNPFHNGHIGILQHVKQTCGLEKIFLIPSATPPHKPDINLAPAGERFKMVKESLKGHKNFWVSDKELLRKGPSFTIDTIKEFKKEYGLQTFFFLLMGSDAFLDITTWKKKDQIFKAVPIIIMLRGDWKNTHAIASFIDENISQGYTFNEQNNTFSHTKKQKIIICKVPRIDISSTMIRERVKNNKSIKEFVPANVEKIIRAKELYK</sequence>
<evidence type="ECO:0000256" key="4">
    <source>
        <dbReference type="ARBA" id="ARBA00022642"/>
    </source>
</evidence>
<keyword evidence="5 11" id="KW-0808">Transferase</keyword>
<dbReference type="PATRIC" id="fig|651182.5.peg.3690"/>
<dbReference type="NCBIfam" id="TIGR00482">
    <property type="entry name" value="nicotinate (nicotinamide) nucleotide adenylyltransferase"/>
    <property type="match status" value="1"/>
</dbReference>
<evidence type="ECO:0000256" key="7">
    <source>
        <dbReference type="ARBA" id="ARBA00022741"/>
    </source>
</evidence>
<evidence type="ECO:0000256" key="10">
    <source>
        <dbReference type="ARBA" id="ARBA00048721"/>
    </source>
</evidence>
<comment type="similarity">
    <text evidence="3 11">Belongs to the NadD family.</text>
</comment>
<dbReference type="NCBIfam" id="NF000840">
    <property type="entry name" value="PRK00071.1-3"/>
    <property type="match status" value="1"/>
</dbReference>
<dbReference type="EMBL" id="FO203503">
    <property type="protein sequence ID" value="CCK81279.1"/>
    <property type="molecule type" value="Genomic_DNA"/>
</dbReference>
<comment type="pathway">
    <text evidence="2 11">Cofactor biosynthesis; NAD(+) biosynthesis; deamido-NAD(+) from nicotinate D-ribonucleotide: step 1/1.</text>
</comment>
<gene>
    <name evidence="11 13" type="primary">nadD</name>
    <name evidence="13" type="ordered locus">TOL2_C31210</name>
</gene>
<reference evidence="13 14" key="1">
    <citation type="journal article" date="2013" name="Environ. Microbiol.">
        <title>Complete genome, catabolic sub-proteomes and key-metabolites of Desulfobacula toluolica Tol2, a marine, aromatic compound-degrading, sulfate-reducing bacterium.</title>
        <authorList>
            <person name="Wohlbrand L."/>
            <person name="Jacob J.H."/>
            <person name="Kube M."/>
            <person name="Mussmann M."/>
            <person name="Jarling R."/>
            <person name="Beck A."/>
            <person name="Amann R."/>
            <person name="Wilkes H."/>
            <person name="Reinhardt R."/>
            <person name="Rabus R."/>
        </authorList>
    </citation>
    <scope>NUCLEOTIDE SEQUENCE [LARGE SCALE GENOMIC DNA]</scope>
    <source>
        <strain evidence="14">DSM 7467 / Tol2</strain>
    </source>
</reference>
<dbReference type="HAMAP" id="MF_00244">
    <property type="entry name" value="NaMN_adenylyltr"/>
    <property type="match status" value="1"/>
</dbReference>
<evidence type="ECO:0000256" key="11">
    <source>
        <dbReference type="HAMAP-Rule" id="MF_00244"/>
    </source>
</evidence>
<dbReference type="InterPro" id="IPR014729">
    <property type="entry name" value="Rossmann-like_a/b/a_fold"/>
</dbReference>
<dbReference type="RefSeq" id="WP_014958472.1">
    <property type="nucleotide sequence ID" value="NC_018645.1"/>
</dbReference>
<dbReference type="InterPro" id="IPR004821">
    <property type="entry name" value="Cyt_trans-like"/>
</dbReference>
<evidence type="ECO:0000256" key="8">
    <source>
        <dbReference type="ARBA" id="ARBA00022840"/>
    </source>
</evidence>
<evidence type="ECO:0000313" key="14">
    <source>
        <dbReference type="Proteomes" id="UP000007347"/>
    </source>
</evidence>
<protein>
    <recommendedName>
        <fullName evidence="11">Probable nicotinate-nucleotide adenylyltransferase</fullName>
        <ecNumber evidence="11">2.7.7.18</ecNumber>
    </recommendedName>
    <alternativeName>
        <fullName evidence="11">Deamido-NAD(+) diphosphorylase</fullName>
    </alternativeName>
    <alternativeName>
        <fullName evidence="11">Deamido-NAD(+) pyrophosphorylase</fullName>
    </alternativeName>
    <alternativeName>
        <fullName evidence="11">Nicotinate mononucleotide adenylyltransferase</fullName>
        <shortName evidence="11">NaMN adenylyltransferase</shortName>
    </alternativeName>
</protein>
<evidence type="ECO:0000259" key="12">
    <source>
        <dbReference type="Pfam" id="PF01467"/>
    </source>
</evidence>
<evidence type="ECO:0000256" key="1">
    <source>
        <dbReference type="ARBA" id="ARBA00002324"/>
    </source>
</evidence>
<name>K0NAT4_DESTT</name>
<dbReference type="Proteomes" id="UP000007347">
    <property type="component" value="Chromosome"/>
</dbReference>
<dbReference type="OrthoDB" id="5295945at2"/>
<proteinExistence type="inferred from homology"/>
<keyword evidence="14" id="KW-1185">Reference proteome</keyword>
<evidence type="ECO:0000256" key="3">
    <source>
        <dbReference type="ARBA" id="ARBA00009014"/>
    </source>
</evidence>
<dbReference type="PANTHER" id="PTHR39321">
    <property type="entry name" value="NICOTINATE-NUCLEOTIDE ADENYLYLTRANSFERASE-RELATED"/>
    <property type="match status" value="1"/>
</dbReference>
<dbReference type="CDD" id="cd02165">
    <property type="entry name" value="NMNAT"/>
    <property type="match status" value="1"/>
</dbReference>
<dbReference type="InterPro" id="IPR005248">
    <property type="entry name" value="NadD/NMNAT"/>
</dbReference>
<dbReference type="SUPFAM" id="SSF52374">
    <property type="entry name" value="Nucleotidylyl transferase"/>
    <property type="match status" value="1"/>
</dbReference>
<keyword evidence="9 11" id="KW-0520">NAD</keyword>
<dbReference type="GO" id="GO:0004515">
    <property type="term" value="F:nicotinate-nucleotide adenylyltransferase activity"/>
    <property type="evidence" value="ECO:0007669"/>
    <property type="project" value="UniProtKB-UniRule"/>
</dbReference>
<evidence type="ECO:0000256" key="9">
    <source>
        <dbReference type="ARBA" id="ARBA00023027"/>
    </source>
</evidence>
<keyword evidence="7 11" id="KW-0547">Nucleotide-binding</keyword>
<dbReference type="AlphaFoldDB" id="K0NAT4"/>
<evidence type="ECO:0000256" key="5">
    <source>
        <dbReference type="ARBA" id="ARBA00022679"/>
    </source>
</evidence>
<accession>K0NAT4</accession>
<keyword evidence="8 11" id="KW-0067">ATP-binding</keyword>
<organism evidence="13 14">
    <name type="scientific">Desulfobacula toluolica (strain DSM 7467 / Tol2)</name>
    <dbReference type="NCBI Taxonomy" id="651182"/>
    <lineage>
        <taxon>Bacteria</taxon>
        <taxon>Pseudomonadati</taxon>
        <taxon>Thermodesulfobacteriota</taxon>
        <taxon>Desulfobacteria</taxon>
        <taxon>Desulfobacterales</taxon>
        <taxon>Desulfobacteraceae</taxon>
        <taxon>Desulfobacula</taxon>
    </lineage>
</organism>
<dbReference type="GO" id="GO:0009435">
    <property type="term" value="P:NAD+ biosynthetic process"/>
    <property type="evidence" value="ECO:0007669"/>
    <property type="project" value="UniProtKB-UniRule"/>
</dbReference>
<evidence type="ECO:0000256" key="2">
    <source>
        <dbReference type="ARBA" id="ARBA00005019"/>
    </source>
</evidence>
<comment type="catalytic activity">
    <reaction evidence="10 11">
        <text>nicotinate beta-D-ribonucleotide + ATP + H(+) = deamido-NAD(+) + diphosphate</text>
        <dbReference type="Rhea" id="RHEA:22860"/>
        <dbReference type="ChEBI" id="CHEBI:15378"/>
        <dbReference type="ChEBI" id="CHEBI:30616"/>
        <dbReference type="ChEBI" id="CHEBI:33019"/>
        <dbReference type="ChEBI" id="CHEBI:57502"/>
        <dbReference type="ChEBI" id="CHEBI:58437"/>
        <dbReference type="EC" id="2.7.7.18"/>
    </reaction>
</comment>
<dbReference type="KEGG" id="dto:TOL2_C31210"/>
<feature type="domain" description="Cytidyltransferase-like" evidence="12">
    <location>
        <begin position="5"/>
        <end position="189"/>
    </location>
</feature>
<dbReference type="STRING" id="651182.TOL2_C31210"/>
<keyword evidence="6 11" id="KW-0548">Nucleotidyltransferase</keyword>
<dbReference type="GO" id="GO:0005524">
    <property type="term" value="F:ATP binding"/>
    <property type="evidence" value="ECO:0007669"/>
    <property type="project" value="UniProtKB-KW"/>
</dbReference>
<dbReference type="NCBIfam" id="TIGR00125">
    <property type="entry name" value="cyt_tran_rel"/>
    <property type="match status" value="1"/>
</dbReference>
<dbReference type="HOGENOM" id="CLU_069765_3_1_7"/>
<evidence type="ECO:0000256" key="6">
    <source>
        <dbReference type="ARBA" id="ARBA00022695"/>
    </source>
</evidence>
<dbReference type="EC" id="2.7.7.18" evidence="11"/>